<evidence type="ECO:0000313" key="2">
    <source>
        <dbReference type="EMBL" id="CAA6826834.1"/>
    </source>
</evidence>
<evidence type="ECO:0000259" key="1">
    <source>
        <dbReference type="Pfam" id="PF10108"/>
    </source>
</evidence>
<feature type="domain" description="Predicted 3'-5' exonuclease PolB-like" evidence="1">
    <location>
        <begin position="9"/>
        <end position="93"/>
    </location>
</feature>
<dbReference type="EMBL" id="CACVAY010000138">
    <property type="protein sequence ID" value="CAA6826834.1"/>
    <property type="molecule type" value="Genomic_DNA"/>
</dbReference>
<accession>A0A6S6U553</accession>
<dbReference type="InterPro" id="IPR019288">
    <property type="entry name" value="3'-5'_exonuclease_PolB-like"/>
</dbReference>
<protein>
    <recommendedName>
        <fullName evidence="1">Predicted 3'-5' exonuclease PolB-like domain-containing protein</fullName>
    </recommendedName>
</protein>
<reference evidence="2" key="1">
    <citation type="submission" date="2020-01" db="EMBL/GenBank/DDBJ databases">
        <authorList>
            <person name="Meier V. D."/>
            <person name="Meier V D."/>
        </authorList>
    </citation>
    <scope>NUCLEOTIDE SEQUENCE</scope>
    <source>
        <strain evidence="2">HLG_WM_MAG_07</strain>
    </source>
</reference>
<gene>
    <name evidence="2" type="ORF">HELGO_WM60857</name>
</gene>
<dbReference type="AlphaFoldDB" id="A0A6S6U553"/>
<proteinExistence type="predicted"/>
<feature type="non-terminal residue" evidence="2">
    <location>
        <position position="1"/>
    </location>
</feature>
<dbReference type="InterPro" id="IPR012337">
    <property type="entry name" value="RNaseH-like_sf"/>
</dbReference>
<dbReference type="Pfam" id="PF10108">
    <property type="entry name" value="DNA_pol_B_exo2"/>
    <property type="match status" value="1"/>
</dbReference>
<name>A0A6S6U553_9GAMM</name>
<dbReference type="SUPFAM" id="SSF53098">
    <property type="entry name" value="Ribonuclease H-like"/>
    <property type="match status" value="1"/>
</dbReference>
<sequence length="95" mass="11118">SKPLDQGIIDLKSLMTVAEDQTSFFEMANLLSIPNPEILHDRELWKLWLNEDYDEVGEYCLQKAKITSQLYLRYFLGNGTLTKAQHDHEVERLFT</sequence>
<organism evidence="2">
    <name type="scientific">uncultured Thiotrichaceae bacterium</name>
    <dbReference type="NCBI Taxonomy" id="298394"/>
    <lineage>
        <taxon>Bacteria</taxon>
        <taxon>Pseudomonadati</taxon>
        <taxon>Pseudomonadota</taxon>
        <taxon>Gammaproteobacteria</taxon>
        <taxon>Thiotrichales</taxon>
        <taxon>Thiotrichaceae</taxon>
        <taxon>environmental samples</taxon>
    </lineage>
</organism>